<gene>
    <name evidence="2" type="ORF">CYCME_1430</name>
</gene>
<keyword evidence="3" id="KW-1185">Reference proteome</keyword>
<dbReference type="InterPro" id="IPR024445">
    <property type="entry name" value="Tnp_ISXO2-like"/>
</dbReference>
<evidence type="ECO:0000313" key="2">
    <source>
        <dbReference type="EMBL" id="AGS39758.1"/>
    </source>
</evidence>
<dbReference type="Pfam" id="PF12762">
    <property type="entry name" value="DDE_Tnp_IS1595"/>
    <property type="match status" value="1"/>
</dbReference>
<dbReference type="PANTHER" id="PTHR33293">
    <property type="entry name" value="INSERTION ELEMENT IS1 1 PROTEIN INSB-RELATED"/>
    <property type="match status" value="1"/>
</dbReference>
<name>S5TXQ2_9GAMM</name>
<dbReference type="PATRIC" id="fig|1198232.3.peg.1418"/>
<reference evidence="3" key="2">
    <citation type="journal article" date="2016" name="Environ. Microbiol. Rep.">
        <title>Analysis of defence systems and a conjugative IncP-1 plasmid in the marine polyaromatic hydrocarbons-degrading bacterium Cycloclasticus sp. 78-ME.</title>
        <authorList>
            <person name="Yakimov M.M."/>
            <person name="Crisafi F."/>
            <person name="Messina E."/>
            <person name="Smedile F."/>
            <person name="Lopatina A."/>
            <person name="Denaro R."/>
            <person name="Pieper D.H."/>
            <person name="Golyshin P.N."/>
            <person name="Giuliano L."/>
        </authorList>
    </citation>
    <scope>NUCLEOTIDE SEQUENCE [LARGE SCALE GENOMIC DNA]</scope>
    <source>
        <strain evidence="3">78-ME</strain>
    </source>
</reference>
<evidence type="ECO:0000259" key="1">
    <source>
        <dbReference type="SMART" id="SM01126"/>
    </source>
</evidence>
<proteinExistence type="predicted"/>
<dbReference type="NCBIfam" id="NF033547">
    <property type="entry name" value="transpos_IS1595"/>
    <property type="match status" value="1"/>
</dbReference>
<dbReference type="PANTHER" id="PTHR33293:SF1">
    <property type="entry name" value="INSERTION ELEMENT IS1 1 PROTEIN INSB-RELATED"/>
    <property type="match status" value="1"/>
</dbReference>
<dbReference type="HOGENOM" id="CLU_048546_0_1_6"/>
<dbReference type="KEGG" id="cza:CYCME_1430"/>
<feature type="domain" description="ISXO2-like transposase" evidence="1">
    <location>
        <begin position="141"/>
        <end position="295"/>
    </location>
</feature>
<reference evidence="2 3" key="1">
    <citation type="submission" date="2013-05" db="EMBL/GenBank/DDBJ databases">
        <title>Between feast and famine: a lifestyle of most important marine PAH-degrading bacterium Cycloclasticus sp. 7ME.</title>
        <authorList>
            <person name="Yakimov M.M."/>
            <person name="Messina E."/>
            <person name="Genovese M."/>
            <person name="Denaro R."/>
            <person name="Crisafi F."/>
            <person name="Russo D."/>
            <person name="Cappello S."/>
            <person name="Santisi S."/>
            <person name="Smedile F."/>
            <person name="Golyshina O.V."/>
            <person name="Tran H."/>
            <person name="Pieper D.H."/>
            <person name="Golyshin P.N."/>
            <person name="Giuliano L."/>
        </authorList>
    </citation>
    <scope>NUCLEOTIDE SEQUENCE [LARGE SCALE GENOMIC DNA]</scope>
    <source>
        <strain evidence="2 3">78-ME</strain>
    </source>
</reference>
<organism evidence="2 3">
    <name type="scientific">Cycloclasticus zancles 78-ME</name>
    <dbReference type="NCBI Taxonomy" id="1198232"/>
    <lineage>
        <taxon>Bacteria</taxon>
        <taxon>Pseudomonadati</taxon>
        <taxon>Pseudomonadota</taxon>
        <taxon>Gammaproteobacteria</taxon>
        <taxon>Thiotrichales</taxon>
        <taxon>Piscirickettsiaceae</taxon>
        <taxon>Cycloclasticus</taxon>
    </lineage>
</organism>
<dbReference type="Proteomes" id="UP000015380">
    <property type="component" value="Chromosome"/>
</dbReference>
<dbReference type="eggNOG" id="COG3677">
    <property type="taxonomic scope" value="Bacteria"/>
</dbReference>
<evidence type="ECO:0000313" key="3">
    <source>
        <dbReference type="Proteomes" id="UP000015380"/>
    </source>
</evidence>
<accession>S5TXQ2</accession>
<dbReference type="EMBL" id="CP005996">
    <property type="protein sequence ID" value="AGS39758.1"/>
    <property type="molecule type" value="Genomic_DNA"/>
</dbReference>
<dbReference type="SMART" id="SM01126">
    <property type="entry name" value="DDE_Tnp_IS1595"/>
    <property type="match status" value="1"/>
</dbReference>
<dbReference type="AlphaFoldDB" id="S5TXQ2"/>
<dbReference type="InterPro" id="IPR051354">
    <property type="entry name" value="Transposase_27_IS1"/>
</dbReference>
<sequence length="320" mass="36337">MKEHDFSGLLQKLPDLSPSQHQHQRLHQYFKTHDITAFDLLATQAAPVHCPHCHTEQFKPWGSSHGLPRYRCTECSRTFNALTGTPLAKLHKREHWVTYMNALIGGLSIRAAAQQCGINKDTALLWRHRFLHVISQHQATHEQGIVEADETFFLESFKGQRQLHRASRRRGGVGKTRGTGGDQIPVLIVRDRHQATAKFILKRINAETIRQALQPLIDKQAVLCTDGAAVYSAFAKKTGIAHEVIHTKRPRALGVFHVQNVNAYGSRLKTWMRRFNGVATKYLGHYLGWRLLLERHQSALTPELCLLEALGRVPQQLSRT</sequence>
<protein>
    <submittedName>
        <fullName evidence="2">Transposase</fullName>
    </submittedName>
</protein>
<dbReference type="RefSeq" id="WP_020932596.1">
    <property type="nucleotide sequence ID" value="NC_021917.1"/>
</dbReference>